<sequence length="202" mass="22489">MIKLYDHPLSGNCHKVRLLLSMLGMSYRSEFVDVPNEAHHVPWFNELNPLLQIPVLDDEGFVICDSQAILTYLAHRYAPEWLGDKPEANGLIAQWLSFAANEIGNSLQPARLYYLLGEEVNIEAVSAKGLCVLKVLDDHLAKHQWLVSERPTIADLACVPYVGLAREGHLPLDDFRHVNAWIGRIAALPGYVSMPGLLAAAE</sequence>
<dbReference type="InterPro" id="IPR040079">
    <property type="entry name" value="Glutathione_S-Trfase"/>
</dbReference>
<dbReference type="SUPFAM" id="SSF47616">
    <property type="entry name" value="GST C-terminal domain-like"/>
    <property type="match status" value="1"/>
</dbReference>
<feature type="domain" description="GST C-terminal" evidence="2">
    <location>
        <begin position="85"/>
        <end position="202"/>
    </location>
</feature>
<dbReference type="InterPro" id="IPR036249">
    <property type="entry name" value="Thioredoxin-like_sf"/>
</dbReference>
<dbReference type="PANTHER" id="PTHR44051:SF2">
    <property type="entry name" value="HYPOTHETICAL GLUTATHIONE S-TRANSFERASE LIKE PROTEIN"/>
    <property type="match status" value="1"/>
</dbReference>
<gene>
    <name evidence="3" type="ORF">BZM27_16240</name>
</gene>
<evidence type="ECO:0000259" key="2">
    <source>
        <dbReference type="PROSITE" id="PS50405"/>
    </source>
</evidence>
<dbReference type="Gene3D" id="1.20.1050.10">
    <property type="match status" value="1"/>
</dbReference>
<dbReference type="Pfam" id="PF13417">
    <property type="entry name" value="GST_N_3"/>
    <property type="match status" value="1"/>
</dbReference>
<dbReference type="SFLD" id="SFLDG00358">
    <property type="entry name" value="Main_(cytGST)"/>
    <property type="match status" value="1"/>
</dbReference>
<dbReference type="PROSITE" id="PS50404">
    <property type="entry name" value="GST_NTER"/>
    <property type="match status" value="1"/>
</dbReference>
<dbReference type="Gene3D" id="3.40.30.10">
    <property type="entry name" value="Glutaredoxin"/>
    <property type="match status" value="1"/>
</dbReference>
<dbReference type="PANTHER" id="PTHR44051">
    <property type="entry name" value="GLUTATHIONE S-TRANSFERASE-RELATED"/>
    <property type="match status" value="1"/>
</dbReference>
<dbReference type="Proteomes" id="UP000294200">
    <property type="component" value="Unassembled WGS sequence"/>
</dbReference>
<dbReference type="PROSITE" id="PS50405">
    <property type="entry name" value="GST_CTER"/>
    <property type="match status" value="1"/>
</dbReference>
<dbReference type="InterPro" id="IPR004046">
    <property type="entry name" value="GST_C"/>
</dbReference>
<evidence type="ECO:0000259" key="1">
    <source>
        <dbReference type="PROSITE" id="PS50404"/>
    </source>
</evidence>
<evidence type="ECO:0000313" key="3">
    <source>
        <dbReference type="EMBL" id="TCG07907.1"/>
    </source>
</evidence>
<comment type="caution">
    <text evidence="3">The sequence shown here is derived from an EMBL/GenBank/DDBJ whole genome shotgun (WGS) entry which is preliminary data.</text>
</comment>
<protein>
    <recommendedName>
        <fullName evidence="5">Glutathione S-transferase</fullName>
    </recommendedName>
</protein>
<keyword evidence="4" id="KW-1185">Reference proteome</keyword>
<evidence type="ECO:0000313" key="4">
    <source>
        <dbReference type="Proteomes" id="UP000294200"/>
    </source>
</evidence>
<dbReference type="CDD" id="cd03056">
    <property type="entry name" value="GST_N_4"/>
    <property type="match status" value="1"/>
</dbReference>
<dbReference type="SUPFAM" id="SSF52833">
    <property type="entry name" value="Thioredoxin-like"/>
    <property type="match status" value="1"/>
</dbReference>
<dbReference type="EMBL" id="MWML01000051">
    <property type="protein sequence ID" value="TCG07907.1"/>
    <property type="molecule type" value="Genomic_DNA"/>
</dbReference>
<reference evidence="3 4" key="1">
    <citation type="submission" date="2017-02" db="EMBL/GenBank/DDBJ databases">
        <title>Paraburkholderia sophoroidis sp. nov. and Paraburkholderia steynii sp. nov. rhizobial symbionts of the fynbos legume Hypocalyptus sophoroides.</title>
        <authorList>
            <person name="Steenkamp E.T."/>
            <person name="Beukes C.W."/>
            <person name="Van Zyl E."/>
            <person name="Avontuur J."/>
            <person name="Chan W.Y."/>
            <person name="Hassen A."/>
            <person name="Palmer M."/>
            <person name="Mthombeni L."/>
            <person name="Phalane F."/>
            <person name="Sereme K."/>
            <person name="Venter S.N."/>
        </authorList>
    </citation>
    <scope>NUCLEOTIDE SEQUENCE [LARGE SCALE GENOMIC DNA]</scope>
    <source>
        <strain evidence="3 4">HC1.1ba</strain>
    </source>
</reference>
<dbReference type="Pfam" id="PF00043">
    <property type="entry name" value="GST_C"/>
    <property type="match status" value="1"/>
</dbReference>
<organism evidence="3 4">
    <name type="scientific">Paraburkholderia steynii</name>
    <dbReference type="NCBI Taxonomy" id="1245441"/>
    <lineage>
        <taxon>Bacteria</taxon>
        <taxon>Pseudomonadati</taxon>
        <taxon>Pseudomonadota</taxon>
        <taxon>Betaproteobacteria</taxon>
        <taxon>Burkholderiales</taxon>
        <taxon>Burkholderiaceae</taxon>
        <taxon>Paraburkholderia</taxon>
    </lineage>
</organism>
<dbReference type="SFLD" id="SFLDS00019">
    <property type="entry name" value="Glutathione_Transferase_(cytos"/>
    <property type="match status" value="1"/>
</dbReference>
<accession>A0A4R0XKI8</accession>
<dbReference type="InterPro" id="IPR036282">
    <property type="entry name" value="Glutathione-S-Trfase_C_sf"/>
</dbReference>
<evidence type="ECO:0008006" key="5">
    <source>
        <dbReference type="Google" id="ProtNLM"/>
    </source>
</evidence>
<proteinExistence type="predicted"/>
<feature type="domain" description="GST N-terminal" evidence="1">
    <location>
        <begin position="1"/>
        <end position="81"/>
    </location>
</feature>
<dbReference type="InterPro" id="IPR004045">
    <property type="entry name" value="Glutathione_S-Trfase_N"/>
</dbReference>
<dbReference type="AlphaFoldDB" id="A0A4R0XKI8"/>
<name>A0A4R0XKI8_9BURK</name>
<dbReference type="InterPro" id="IPR010987">
    <property type="entry name" value="Glutathione-S-Trfase_C-like"/>
</dbReference>